<dbReference type="SUPFAM" id="SSF52540">
    <property type="entry name" value="P-loop containing nucleoside triphosphate hydrolases"/>
    <property type="match status" value="1"/>
</dbReference>
<organism evidence="1 2">
    <name type="scientific">Sphingorhabdus contaminans</name>
    <dbReference type="NCBI Taxonomy" id="1343899"/>
    <lineage>
        <taxon>Bacteria</taxon>
        <taxon>Pseudomonadati</taxon>
        <taxon>Pseudomonadota</taxon>
        <taxon>Alphaproteobacteria</taxon>
        <taxon>Sphingomonadales</taxon>
        <taxon>Sphingomonadaceae</taxon>
        <taxon>Sphingorhabdus</taxon>
    </lineage>
</organism>
<dbReference type="RefSeq" id="WP_143774868.1">
    <property type="nucleotide sequence ID" value="NZ_VKKU01000001.1"/>
</dbReference>
<dbReference type="PANTHER" id="PTHR37816:SF3">
    <property type="entry name" value="MODULATES DNA TOPOLOGY"/>
    <property type="match status" value="1"/>
</dbReference>
<dbReference type="InterPro" id="IPR052922">
    <property type="entry name" value="Cytidylate_Kinase-2"/>
</dbReference>
<dbReference type="Gene3D" id="3.40.50.300">
    <property type="entry name" value="P-loop containing nucleotide triphosphate hydrolases"/>
    <property type="match status" value="1"/>
</dbReference>
<dbReference type="PANTHER" id="PTHR37816">
    <property type="entry name" value="YALI0E33011P"/>
    <property type="match status" value="1"/>
</dbReference>
<comment type="caution">
    <text evidence="1">The sequence shown here is derived from an EMBL/GenBank/DDBJ whole genome shotgun (WGS) entry which is preliminary data.</text>
</comment>
<dbReference type="OrthoDB" id="7210594at2"/>
<reference evidence="1 2" key="1">
    <citation type="submission" date="2019-07" db="EMBL/GenBank/DDBJ databases">
        <authorList>
            <person name="Park M."/>
        </authorList>
    </citation>
    <scope>NUCLEOTIDE SEQUENCE [LARGE SCALE GENOMIC DNA]</scope>
    <source>
        <strain evidence="1 2">KCTC32445</strain>
    </source>
</reference>
<dbReference type="AlphaFoldDB" id="A0A553WH27"/>
<dbReference type="PRINTS" id="PR01100">
    <property type="entry name" value="SHIKIMTKNASE"/>
</dbReference>
<dbReference type="InterPro" id="IPR027417">
    <property type="entry name" value="P-loop_NTPase"/>
</dbReference>
<dbReference type="Proteomes" id="UP000320160">
    <property type="component" value="Unassembled WGS sequence"/>
</dbReference>
<protein>
    <submittedName>
        <fullName evidence="1">Topology modulation protein</fullName>
    </submittedName>
</protein>
<name>A0A553WH27_9SPHN</name>
<dbReference type="EMBL" id="VKKU01000001">
    <property type="protein sequence ID" value="TSB03995.1"/>
    <property type="molecule type" value="Genomic_DNA"/>
</dbReference>
<sequence>MQRVLVIGPCGAGKSTLSTALGAKLDLPVYHMDQLNWKPGWVESSKDELREKLAQIVGNERWLIDGTYGGTLGERLPYADSVIYLDYPITLCVKRLLKRIWTYRGRSRPDMTEGCPERFDIAFLFYLIRWNSGPRVRTEARLKGHEVKVIRLHSPADLQRWMDSL</sequence>
<accession>A0A553WH27</accession>
<evidence type="ECO:0000313" key="2">
    <source>
        <dbReference type="Proteomes" id="UP000320160"/>
    </source>
</evidence>
<gene>
    <name evidence="1" type="ORF">FOM92_00680</name>
</gene>
<proteinExistence type="predicted"/>
<evidence type="ECO:0000313" key="1">
    <source>
        <dbReference type="EMBL" id="TSB03995.1"/>
    </source>
</evidence>
<keyword evidence="2" id="KW-1185">Reference proteome</keyword>